<keyword evidence="4" id="KW-1185">Reference proteome</keyword>
<evidence type="ECO:0000313" key="5">
    <source>
        <dbReference type="RefSeq" id="XP_031575062.1"/>
    </source>
</evidence>
<sequence length="165" mass="18130">MKRFLQSALTLGFFLAFLYRASALKCLKCFSYKSTQDCNERMASVTCDEGFDRCSNTTVELYAAFMNEAIVGYQLDCARQIECQENKCARHFGINMGIQNYRKCVISCCQDNLCPFSPNITTLRPPSNENDVGGPAKGARGGVGRVVIASSMLGIILGIHSLVIS</sequence>
<keyword evidence="2" id="KW-1015">Disulfide bond</keyword>
<evidence type="ECO:0000256" key="1">
    <source>
        <dbReference type="ARBA" id="ARBA00022729"/>
    </source>
</evidence>
<protein>
    <submittedName>
        <fullName evidence="5">Uncharacterized protein LOC116308720</fullName>
    </submittedName>
</protein>
<dbReference type="OrthoDB" id="5970913at2759"/>
<dbReference type="RefSeq" id="XP_031575062.1">
    <property type="nucleotide sequence ID" value="XM_031719202.1"/>
</dbReference>
<keyword evidence="1 3" id="KW-0732">Signal</keyword>
<reference evidence="5" key="1">
    <citation type="submission" date="2025-08" db="UniProtKB">
        <authorList>
            <consortium name="RefSeq"/>
        </authorList>
    </citation>
    <scope>IDENTIFICATION</scope>
    <source>
        <tissue evidence="5">Tentacle</tissue>
    </source>
</reference>
<dbReference type="InParanoid" id="A0A6P8J5R5"/>
<dbReference type="KEGG" id="aten:116308720"/>
<dbReference type="CDD" id="cd00117">
    <property type="entry name" value="TFP"/>
    <property type="match status" value="1"/>
</dbReference>
<name>A0A6P8J5R5_ACTTE</name>
<gene>
    <name evidence="5" type="primary">LOC116308720</name>
</gene>
<dbReference type="Gene3D" id="2.10.60.10">
    <property type="entry name" value="CD59"/>
    <property type="match status" value="1"/>
</dbReference>
<dbReference type="Proteomes" id="UP000515163">
    <property type="component" value="Unplaced"/>
</dbReference>
<dbReference type="PANTHER" id="PTHR10036:SF3">
    <property type="entry name" value="PROTEIN SLEEPLESS-RELATED"/>
    <property type="match status" value="1"/>
</dbReference>
<dbReference type="SUPFAM" id="SSF57302">
    <property type="entry name" value="Snake toxin-like"/>
    <property type="match status" value="1"/>
</dbReference>
<dbReference type="GeneID" id="116308720"/>
<feature type="chain" id="PRO_5028448205" evidence="3">
    <location>
        <begin position="24"/>
        <end position="165"/>
    </location>
</feature>
<evidence type="ECO:0000256" key="3">
    <source>
        <dbReference type="SAM" id="SignalP"/>
    </source>
</evidence>
<proteinExistence type="predicted"/>
<feature type="signal peptide" evidence="3">
    <location>
        <begin position="1"/>
        <end position="23"/>
    </location>
</feature>
<organism evidence="4 5">
    <name type="scientific">Actinia tenebrosa</name>
    <name type="common">Australian red waratah sea anemone</name>
    <dbReference type="NCBI Taxonomy" id="6105"/>
    <lineage>
        <taxon>Eukaryota</taxon>
        <taxon>Metazoa</taxon>
        <taxon>Cnidaria</taxon>
        <taxon>Anthozoa</taxon>
        <taxon>Hexacorallia</taxon>
        <taxon>Actiniaria</taxon>
        <taxon>Actiniidae</taxon>
        <taxon>Actinia</taxon>
    </lineage>
</organism>
<accession>A0A6P8J5R5</accession>
<dbReference type="PANTHER" id="PTHR10036">
    <property type="entry name" value="CD59 GLYCOPROTEIN"/>
    <property type="match status" value="1"/>
</dbReference>
<evidence type="ECO:0000313" key="4">
    <source>
        <dbReference type="Proteomes" id="UP000515163"/>
    </source>
</evidence>
<evidence type="ECO:0000256" key="2">
    <source>
        <dbReference type="ARBA" id="ARBA00023157"/>
    </source>
</evidence>
<dbReference type="InterPro" id="IPR045860">
    <property type="entry name" value="Snake_toxin-like_sf"/>
</dbReference>
<dbReference type="AlphaFoldDB" id="A0A6P8J5R5"/>